<dbReference type="AlphaFoldDB" id="A0A2I0ITV0"/>
<dbReference type="EMBL" id="PGOL01002502">
    <property type="protein sequence ID" value="PKI47427.1"/>
    <property type="molecule type" value="Genomic_DNA"/>
</dbReference>
<dbReference type="PANTHER" id="PTHR33671:SF3">
    <property type="entry name" value="F28N24.8 PROTEIN"/>
    <property type="match status" value="1"/>
</dbReference>
<proteinExistence type="predicted"/>
<dbReference type="STRING" id="22663.A0A2I0ITV0"/>
<dbReference type="GeneID" id="116205472"/>
<accession>A0A2I0ITV0</accession>
<dbReference type="InterPro" id="IPR007789">
    <property type="entry name" value="DUF688"/>
</dbReference>
<gene>
    <name evidence="1" type="ORF">CRG98_032183</name>
</gene>
<evidence type="ECO:0000313" key="1">
    <source>
        <dbReference type="EMBL" id="PKI47427.1"/>
    </source>
</evidence>
<sequence>MAERKLNFNTPLMSVRRFSTMGSSTSEKLLDRRHTLPSYNFDSNMDQVTEPVAVPFMWEKIPGIAKSRTEPEPQPLDRGFDKRSEDQVLTELLRSSEDSTKEGRDEMAGNGLEDDSDDSEVYSDALESLSSAESVSFSFNCSVSGLSGSDGSARKPPGTFSMDPRTRDLMMSRFLPAARAMALEPPQYTSRKQQQLAIVPYEQPKEVKREPVRDDRVLPKEYDSNIIQKYQEQDMGEEDESEDENNEVEDDYSSVQAKGCGLIPKLCLLNPIPGMKVRTQRSLSVHSKAKNASKGGYCQAENDPAAKNADYSCRSDRGTLTPRLLGSENLSAGGSRRFNFSGELQTMRGSLSPYRRSRTNNFLPQQNVENEHRSDREALSPRLRGLGAKPFSGRYRHFNYSGELRTMRGSLSPFMHSRADALSSQQNVDNEGRSHETLTPKLRGPGGKPFAGGSRPSNLSGELRPMRGSLSPYRHSTDAFFTQQKERSRSPLAGVGVCSFSKEVESTTRNSSRFPLEAQKDQVLQTSFGVEKTLYVDSINVARISYSNSNSSDQEVWVEPESETPLKRTEAREALSEQSISQELKSSENSYSSANGDLILSNYQNFKGDEKEDLNSDSLPPLLKSPSESWLYRTLPSIPSRSPLTPKKQSPKLSSHETKWETIVKSSNLHHDHVRYSEELITHVTQKPKTKS</sequence>
<dbReference type="Pfam" id="PF05097">
    <property type="entry name" value="DUF688"/>
    <property type="match status" value="1"/>
</dbReference>
<dbReference type="OrthoDB" id="677721at2759"/>
<comment type="caution">
    <text evidence="1">The sequence shown here is derived from an EMBL/GenBank/DDBJ whole genome shotgun (WGS) entry which is preliminary data.</text>
</comment>
<keyword evidence="2" id="KW-1185">Reference proteome</keyword>
<organism evidence="1 2">
    <name type="scientific">Punica granatum</name>
    <name type="common">Pomegranate</name>
    <dbReference type="NCBI Taxonomy" id="22663"/>
    <lineage>
        <taxon>Eukaryota</taxon>
        <taxon>Viridiplantae</taxon>
        <taxon>Streptophyta</taxon>
        <taxon>Embryophyta</taxon>
        <taxon>Tracheophyta</taxon>
        <taxon>Spermatophyta</taxon>
        <taxon>Magnoliopsida</taxon>
        <taxon>eudicotyledons</taxon>
        <taxon>Gunneridae</taxon>
        <taxon>Pentapetalae</taxon>
        <taxon>rosids</taxon>
        <taxon>malvids</taxon>
        <taxon>Myrtales</taxon>
        <taxon>Lythraceae</taxon>
        <taxon>Punica</taxon>
    </lineage>
</organism>
<name>A0A2I0ITV0_PUNGR</name>
<reference evidence="1 2" key="1">
    <citation type="submission" date="2017-11" db="EMBL/GenBank/DDBJ databases">
        <title>De-novo sequencing of pomegranate (Punica granatum L.) genome.</title>
        <authorList>
            <person name="Akparov Z."/>
            <person name="Amiraslanov A."/>
            <person name="Hajiyeva S."/>
            <person name="Abbasov M."/>
            <person name="Kaur K."/>
            <person name="Hamwieh A."/>
            <person name="Solovyev V."/>
            <person name="Salamov A."/>
            <person name="Braich B."/>
            <person name="Kosarev P."/>
            <person name="Mahmoud A."/>
            <person name="Hajiyev E."/>
            <person name="Babayeva S."/>
            <person name="Izzatullayeva V."/>
            <person name="Mammadov A."/>
            <person name="Mammadov A."/>
            <person name="Sharifova S."/>
            <person name="Ojaghi J."/>
            <person name="Eynullazada K."/>
            <person name="Bayramov B."/>
            <person name="Abdulazimova A."/>
            <person name="Shahmuradov I."/>
        </authorList>
    </citation>
    <scope>NUCLEOTIDE SEQUENCE [LARGE SCALE GENOMIC DNA]</scope>
    <source>
        <strain evidence="2">cv. AG2017</strain>
        <tissue evidence="1">Leaf</tissue>
    </source>
</reference>
<dbReference type="Proteomes" id="UP000233551">
    <property type="component" value="Unassembled WGS sequence"/>
</dbReference>
<evidence type="ECO:0000313" key="2">
    <source>
        <dbReference type="Proteomes" id="UP000233551"/>
    </source>
</evidence>
<protein>
    <submittedName>
        <fullName evidence="1">Uncharacterized protein</fullName>
    </submittedName>
</protein>
<dbReference type="PANTHER" id="PTHR33671">
    <property type="entry name" value="N-METHYLTRANSFERASE, PUTATIVE (DUF688)-RELATED"/>
    <property type="match status" value="1"/>
</dbReference>